<reference evidence="1 2" key="1">
    <citation type="journal article" date="2024" name="G3 (Bethesda)">
        <title>Genome assembly of Hibiscus sabdariffa L. provides insights into metabolisms of medicinal natural products.</title>
        <authorList>
            <person name="Kim T."/>
        </authorList>
    </citation>
    <scope>NUCLEOTIDE SEQUENCE [LARGE SCALE GENOMIC DNA]</scope>
    <source>
        <strain evidence="1">TK-2024</strain>
        <tissue evidence="1">Old leaves</tissue>
    </source>
</reference>
<evidence type="ECO:0000313" key="2">
    <source>
        <dbReference type="Proteomes" id="UP001396334"/>
    </source>
</evidence>
<name>A0ABR2R8J1_9ROSI</name>
<comment type="caution">
    <text evidence="1">The sequence shown here is derived from an EMBL/GenBank/DDBJ whole genome shotgun (WGS) entry which is preliminary data.</text>
</comment>
<gene>
    <name evidence="1" type="ORF">V6N11_035813</name>
</gene>
<accession>A0ABR2R8J1</accession>
<protein>
    <recommendedName>
        <fullName evidence="3">Endonuclease/exonuclease/phosphatase domain-containing protein</fullName>
    </recommendedName>
</protein>
<proteinExistence type="predicted"/>
<organism evidence="1 2">
    <name type="scientific">Hibiscus sabdariffa</name>
    <name type="common">roselle</name>
    <dbReference type="NCBI Taxonomy" id="183260"/>
    <lineage>
        <taxon>Eukaryota</taxon>
        <taxon>Viridiplantae</taxon>
        <taxon>Streptophyta</taxon>
        <taxon>Embryophyta</taxon>
        <taxon>Tracheophyta</taxon>
        <taxon>Spermatophyta</taxon>
        <taxon>Magnoliopsida</taxon>
        <taxon>eudicotyledons</taxon>
        <taxon>Gunneridae</taxon>
        <taxon>Pentapetalae</taxon>
        <taxon>rosids</taxon>
        <taxon>malvids</taxon>
        <taxon>Malvales</taxon>
        <taxon>Malvaceae</taxon>
        <taxon>Malvoideae</taxon>
        <taxon>Hibiscus</taxon>
    </lineage>
</organism>
<dbReference type="EMBL" id="JBBPBN010000024">
    <property type="protein sequence ID" value="KAK9009271.1"/>
    <property type="molecule type" value="Genomic_DNA"/>
</dbReference>
<evidence type="ECO:0000313" key="1">
    <source>
        <dbReference type="EMBL" id="KAK9009271.1"/>
    </source>
</evidence>
<keyword evidence="2" id="KW-1185">Reference proteome</keyword>
<dbReference type="Proteomes" id="UP001396334">
    <property type="component" value="Unassembled WGS sequence"/>
</dbReference>
<evidence type="ECO:0008006" key="3">
    <source>
        <dbReference type="Google" id="ProtNLM"/>
    </source>
</evidence>
<sequence length="221" mass="25351">MCDMATSMASLALDDVRLTVAKADIVFHWDLSVRAPDRRPLPENRWHRDETVDHVPGFQDSDKSCGIHLPNFSVNYGKNFRSYYVGDSSLSAKSTGEVLGRLSYPMDFQMGCASEDSMLAQPEGNKRIRTHDSLSHLEHSFSDHCPLLMVLDSTLAGVRRQWHFRFESSWLIEDTCESEVKRLWSSSHGSIPERLVELGVGLDRWFTRLKRDRQLTVHDLR</sequence>